<dbReference type="EMBL" id="CP009249">
    <property type="protein sequence ID" value="APT92918.1"/>
    <property type="molecule type" value="Genomic_DNA"/>
</dbReference>
<evidence type="ECO:0000313" key="2">
    <source>
        <dbReference type="Proteomes" id="UP000185491"/>
    </source>
</evidence>
<reference evidence="1 2" key="1">
    <citation type="submission" date="2014-08" db="EMBL/GenBank/DDBJ databases">
        <title>Complete genome sequence of Corynebacterium phocae M408/89/1(T)(=DSM 44612(T)), isolated from the common seal (Phoca vitulina).</title>
        <authorList>
            <person name="Ruckert C."/>
            <person name="Albersmeier A."/>
            <person name="Winkler A."/>
            <person name="Kalinowski J."/>
        </authorList>
    </citation>
    <scope>NUCLEOTIDE SEQUENCE [LARGE SCALE GENOMIC DNA]</scope>
    <source>
        <strain evidence="1 2">M408/89/1</strain>
    </source>
</reference>
<keyword evidence="2" id="KW-1185">Reference proteome</keyword>
<gene>
    <name evidence="1" type="ORF">CPHO_08500</name>
</gene>
<dbReference type="KEGG" id="cpho:CPHO_08500"/>
<name>A0A1L7D465_9CORY</name>
<accession>A0A1L7D465</accession>
<sequence length="140" mass="15477">MSSYRMKLSPGNVYVQTICDRVELDFHRHETGVELEGSITLTGQQALELGGQLALAGRRLVTPEVVADYLDTSGLTDTTRWDHGEVTANPHDGVTLDIDMNHYQGGQLQVTHNLTHAAARSLLRALHCAVTHLDHRKDQP</sequence>
<evidence type="ECO:0000313" key="1">
    <source>
        <dbReference type="EMBL" id="APT92918.1"/>
    </source>
</evidence>
<proteinExistence type="predicted"/>
<dbReference type="STRING" id="161895.CPHO_08500"/>
<organism evidence="1 2">
    <name type="scientific">Corynebacterium phocae</name>
    <dbReference type="NCBI Taxonomy" id="161895"/>
    <lineage>
        <taxon>Bacteria</taxon>
        <taxon>Bacillati</taxon>
        <taxon>Actinomycetota</taxon>
        <taxon>Actinomycetes</taxon>
        <taxon>Mycobacteriales</taxon>
        <taxon>Corynebacteriaceae</taxon>
        <taxon>Corynebacterium</taxon>
    </lineage>
</organism>
<dbReference type="AlphaFoldDB" id="A0A1L7D465"/>
<dbReference type="RefSeq" id="WP_075734922.1">
    <property type="nucleotide sequence ID" value="NZ_CP009249.1"/>
</dbReference>
<protein>
    <submittedName>
        <fullName evidence="1">Uncharacterized protein</fullName>
    </submittedName>
</protein>
<dbReference type="Proteomes" id="UP000185491">
    <property type="component" value="Chromosome"/>
</dbReference>